<evidence type="ECO:0000313" key="1">
    <source>
        <dbReference type="EMBL" id="MBC8431516.1"/>
    </source>
</evidence>
<evidence type="ECO:0000313" key="2">
    <source>
        <dbReference type="Proteomes" id="UP000605201"/>
    </source>
</evidence>
<dbReference type="EMBL" id="JACNIG010000151">
    <property type="protein sequence ID" value="MBC8431516.1"/>
    <property type="molecule type" value="Genomic_DNA"/>
</dbReference>
<dbReference type="Proteomes" id="UP000605201">
    <property type="component" value="Unassembled WGS sequence"/>
</dbReference>
<comment type="caution">
    <text evidence="1">The sequence shown here is derived from an EMBL/GenBank/DDBJ whole genome shotgun (WGS) entry which is preliminary data.</text>
</comment>
<reference evidence="1 2" key="1">
    <citation type="submission" date="2020-08" db="EMBL/GenBank/DDBJ databases">
        <title>Bridging the membrane lipid divide: bacteria of the FCB group superphylum have the potential to synthesize archaeal ether lipids.</title>
        <authorList>
            <person name="Villanueva L."/>
            <person name="Von Meijenfeldt F.A.B."/>
            <person name="Westbye A.B."/>
            <person name="Yadav S."/>
            <person name="Hopmans E.C."/>
            <person name="Dutilh B.E."/>
            <person name="Sinninghe Damste J.S."/>
        </authorList>
    </citation>
    <scope>NUCLEOTIDE SEQUENCE [LARGE SCALE GENOMIC DNA]</scope>
    <source>
        <strain evidence="1">NIOZ-UU17</strain>
    </source>
</reference>
<protein>
    <submittedName>
        <fullName evidence="1">Uncharacterized protein</fullName>
    </submittedName>
</protein>
<proteinExistence type="predicted"/>
<dbReference type="PANTHER" id="PTHR33939:SF1">
    <property type="entry name" value="DUF4371 DOMAIN-CONTAINING PROTEIN"/>
    <property type="match status" value="1"/>
</dbReference>
<accession>A0A8J6P0G8</accession>
<name>A0A8J6P0G8_9BACT</name>
<dbReference type="AlphaFoldDB" id="A0A8J6P0G8"/>
<organism evidence="1 2">
    <name type="scientific">Candidatus Desulfatibia vada</name>
    <dbReference type="NCBI Taxonomy" id="2841696"/>
    <lineage>
        <taxon>Bacteria</taxon>
        <taxon>Pseudomonadati</taxon>
        <taxon>Thermodesulfobacteriota</taxon>
        <taxon>Desulfobacteria</taxon>
        <taxon>Desulfobacterales</taxon>
        <taxon>Desulfobacterales incertae sedis</taxon>
        <taxon>Candidatus Desulfatibia</taxon>
    </lineage>
</organism>
<sequence length="196" mass="22498">MISSRGRPLSPETKKLIVSVKQYFDGKKFKPMEPSVKRTADSLGIGVATVKRVMADYNRDPKLLDEPPKTRGRPVHAVNATHQEAVRAYIRLANKQGKYITLSDIGDLLKERSEKDLFHIATLARTLNRWGFEFGKGTRSQHLKEKDHVIAARQRYLRKKRDNRASGGDTIRPEVYLDESYVNKNHSNDFIWYSGE</sequence>
<dbReference type="PANTHER" id="PTHR33939">
    <property type="entry name" value="PROTEIN CBG22215"/>
    <property type="match status" value="1"/>
</dbReference>
<gene>
    <name evidence="1" type="ORF">H8D96_06310</name>
</gene>